<dbReference type="AlphaFoldDB" id="A0A0G3WAJ3"/>
<keyword evidence="1" id="KW-1133">Transmembrane helix</keyword>
<feature type="transmembrane region" description="Helical" evidence="1">
    <location>
        <begin position="6"/>
        <end position="25"/>
    </location>
</feature>
<dbReference type="PATRIC" id="fig|84022.6.peg.1466"/>
<dbReference type="KEGG" id="cace:CACET_c14710"/>
<organism evidence="2 3">
    <name type="scientific">Clostridium aceticum</name>
    <dbReference type="NCBI Taxonomy" id="84022"/>
    <lineage>
        <taxon>Bacteria</taxon>
        <taxon>Bacillati</taxon>
        <taxon>Bacillota</taxon>
        <taxon>Clostridia</taxon>
        <taxon>Eubacteriales</taxon>
        <taxon>Clostridiaceae</taxon>
        <taxon>Clostridium</taxon>
    </lineage>
</organism>
<proteinExistence type="predicted"/>
<reference evidence="2 3" key="1">
    <citation type="submission" date="2014-10" db="EMBL/GenBank/DDBJ databases">
        <title>Genome sequence of Clostridium aceticum DSM 1496.</title>
        <authorList>
            <person name="Poehlein A."/>
            <person name="Schiel-Bengelsdorf B."/>
            <person name="Gottschalk G."/>
            <person name="Duerre P."/>
            <person name="Daniel R."/>
        </authorList>
    </citation>
    <scope>NUCLEOTIDE SEQUENCE [LARGE SCALE GENOMIC DNA]</scope>
    <source>
        <strain evidence="2 3">DSM 1496</strain>
    </source>
</reference>
<dbReference type="RefSeq" id="WP_158386003.1">
    <property type="nucleotide sequence ID" value="NZ_CP009687.1"/>
</dbReference>
<dbReference type="Proteomes" id="UP000035704">
    <property type="component" value="Chromosome"/>
</dbReference>
<name>A0A0G3WAJ3_9CLOT</name>
<dbReference type="STRING" id="84022.CACET_c14710"/>
<keyword evidence="1" id="KW-0472">Membrane</keyword>
<keyword evidence="1" id="KW-0812">Transmembrane</keyword>
<gene>
    <name evidence="2" type="ORF">CACET_c14710</name>
</gene>
<evidence type="ECO:0000313" key="3">
    <source>
        <dbReference type="Proteomes" id="UP000035704"/>
    </source>
</evidence>
<sequence>MEYIQAGLALSMVFFIVIVITRIWMKFANHIGNTFRIGNFLIKLWEKIRKLSNM</sequence>
<evidence type="ECO:0000313" key="2">
    <source>
        <dbReference type="EMBL" id="AKL94932.1"/>
    </source>
</evidence>
<dbReference type="OrthoDB" id="9869259at2"/>
<keyword evidence="3" id="KW-1185">Reference proteome</keyword>
<accession>A0A0G3WAJ3</accession>
<protein>
    <submittedName>
        <fullName evidence="2">Uncharacterized protein</fullName>
    </submittedName>
</protein>
<evidence type="ECO:0000256" key="1">
    <source>
        <dbReference type="SAM" id="Phobius"/>
    </source>
</evidence>
<dbReference type="EMBL" id="CP009687">
    <property type="protein sequence ID" value="AKL94932.1"/>
    <property type="molecule type" value="Genomic_DNA"/>
</dbReference>